<dbReference type="GO" id="GO:0042025">
    <property type="term" value="C:host cell nucleus"/>
    <property type="evidence" value="ECO:0007669"/>
    <property type="project" value="UniProtKB-SubCell"/>
</dbReference>
<evidence type="ECO:0000256" key="2">
    <source>
        <dbReference type="ARBA" id="ARBA00022518"/>
    </source>
</evidence>
<keyword evidence="7 16" id="KW-0863">Zinc-finger</keyword>
<dbReference type="Gene3D" id="3.30.240.40">
    <property type="entry name" value="E6 early regulatory protein"/>
    <property type="match status" value="2"/>
</dbReference>
<dbReference type="InterPro" id="IPR001334">
    <property type="entry name" value="E6"/>
</dbReference>
<keyword evidence="9 16" id="KW-0805">Transcription regulation</keyword>
<dbReference type="GO" id="GO:0039502">
    <property type="term" value="P:symbiont-mediated suppression of host type I interferon-mediated signaling pathway"/>
    <property type="evidence" value="ECO:0007669"/>
    <property type="project" value="UniProtKB-UniRule"/>
</dbReference>
<dbReference type="GO" id="GO:0006355">
    <property type="term" value="P:regulation of DNA-templated transcription"/>
    <property type="evidence" value="ECO:0007669"/>
    <property type="project" value="UniProtKB-UniRule"/>
</dbReference>
<accession>F5BAN5</accession>
<dbReference type="SUPFAM" id="SSF161229">
    <property type="entry name" value="E6 C-terminal domain-like"/>
    <property type="match status" value="2"/>
</dbReference>
<keyword evidence="2 16" id="KW-0244">Early protein</keyword>
<comment type="miscellaneous">
    <text evidence="16">Belongs to the low risk human alphapapillomavirus family. The cancer-causing human papillomavirus E6 protein has a unique carboxy terminal PDZ domain containing substrate but low risk E6s do not possess this domain.</text>
</comment>
<evidence type="ECO:0000256" key="5">
    <source>
        <dbReference type="ARBA" id="ARBA00022632"/>
    </source>
</evidence>
<dbReference type="GO" id="GO:0030430">
    <property type="term" value="C:host cell cytoplasm"/>
    <property type="evidence" value="ECO:0007669"/>
    <property type="project" value="UniProtKB-SubCell"/>
</dbReference>
<reference evidence="18" key="2">
    <citation type="journal article" date="2011" name="J. Gen. Virol.">
        <title>Characterization of a cluster of oncogenic mutations in E6 of a human papillomavirus 83 variant isolated from a high-grade squamous intraepithelial lesion.</title>
        <authorList>
            <person name="Cannavo I."/>
            <person name="Benchetrit M."/>
            <person name="Loubatier C."/>
            <person name="Michel G."/>
            <person name="Lemichez E."/>
            <person name="Giordanengo V."/>
        </authorList>
    </citation>
    <scope>NUCLEOTIDE SEQUENCE</scope>
</reference>
<dbReference type="GO" id="GO:0052150">
    <property type="term" value="P:symbiont-mediated perturbation of host apoptosis"/>
    <property type="evidence" value="ECO:0007669"/>
    <property type="project" value="UniProtKB-KW"/>
</dbReference>
<dbReference type="GO" id="GO:0008270">
    <property type="term" value="F:zinc ion binding"/>
    <property type="evidence" value="ECO:0007669"/>
    <property type="project" value="UniProtKB-KW"/>
</dbReference>
<evidence type="ECO:0000256" key="6">
    <source>
        <dbReference type="ARBA" id="ARBA00022723"/>
    </source>
</evidence>
<keyword evidence="15 16" id="KW-1119">Modulation of host cell apoptosis by virus</keyword>
<evidence type="ECO:0000256" key="10">
    <source>
        <dbReference type="ARBA" id="ARBA00023125"/>
    </source>
</evidence>
<comment type="similarity">
    <text evidence="1 17">Belongs to the papillomaviridae E6 protein family.</text>
</comment>
<evidence type="ECO:0000256" key="7">
    <source>
        <dbReference type="ARBA" id="ARBA00022771"/>
    </source>
</evidence>
<comment type="caution">
    <text evidence="16">Lacks conserved residue(s) required for the propagation of feature annotation.</text>
</comment>
<evidence type="ECO:0000256" key="13">
    <source>
        <dbReference type="ARBA" id="ARBA00023200"/>
    </source>
</evidence>
<keyword evidence="14 16" id="KW-0899">Viral immunoevasion</keyword>
<evidence type="ECO:0000256" key="12">
    <source>
        <dbReference type="ARBA" id="ARBA00023163"/>
    </source>
</evidence>
<protein>
    <recommendedName>
        <fullName evidence="16 17">Protein E6</fullName>
    </recommendedName>
</protein>
<dbReference type="EMBL" id="HQ724330">
    <property type="protein sequence ID" value="AEA76642.1"/>
    <property type="molecule type" value="Genomic_DNA"/>
</dbReference>
<evidence type="ECO:0000256" key="3">
    <source>
        <dbReference type="ARBA" id="ARBA00022562"/>
    </source>
</evidence>
<comment type="function">
    <text evidence="16">Plays a major role in the induction and maintenance of cellular transformation. E6 associates with host UBE3A/E6-AP ubiquitin-protein ligase and modulates its activity. Sequesters tumor suppressor TP53 in the host cytoplasm and modulates its activity by interacting with host EP300 that results in the reduction of TP53 acetylation and activation. In turn, apoptosis induced by DNA damage is inhibited. E6 protects also host keratinocytes from apoptosis by mediating the degradation of host BAK1. May also inhibit host immune response.</text>
</comment>
<keyword evidence="12 16" id="KW-0804">Transcription</keyword>
<dbReference type="GO" id="GO:0052170">
    <property type="term" value="P:symbiont-mediated suppression of host innate immune response"/>
    <property type="evidence" value="ECO:0007669"/>
    <property type="project" value="UniProtKB-KW"/>
</dbReference>
<comment type="subcellular location">
    <subcellularLocation>
        <location evidence="16 17">Host cytoplasm</location>
    </subcellularLocation>
    <subcellularLocation>
        <location evidence="16 17">Host nucleus</location>
    </subcellularLocation>
</comment>
<keyword evidence="5 16" id="KW-1090">Inhibition of host innate immune response by virus</keyword>
<evidence type="ECO:0000256" key="16">
    <source>
        <dbReference type="HAMAP-Rule" id="MF_04006"/>
    </source>
</evidence>
<dbReference type="InterPro" id="IPR038575">
    <property type="entry name" value="E6_sf"/>
</dbReference>
<keyword evidence="3 16" id="KW-1048">Host nucleus</keyword>
<evidence type="ECO:0000256" key="14">
    <source>
        <dbReference type="ARBA" id="ARBA00023280"/>
    </source>
</evidence>
<comment type="subunit">
    <text evidence="16">Forms homodimers. Interacts with ubiquitin-protein ligase UBE3A/E6-AP; this interaction stimulates UBE3A ubiquitin activity. Interacts with host TP53 and EP300; this interaction inhibits TP53 activity.</text>
</comment>
<evidence type="ECO:0000313" key="18">
    <source>
        <dbReference type="EMBL" id="AEA76642.1"/>
    </source>
</evidence>
<evidence type="ECO:0000256" key="15">
    <source>
        <dbReference type="ARBA" id="ARBA00023323"/>
    </source>
</evidence>
<feature type="zinc finger region" evidence="16">
    <location>
        <begin position="101"/>
        <end position="137"/>
    </location>
</feature>
<sequence length="147" mass="17010">MSGVRYPTNIFLLCKDCEVDLEDLRLICIYCTNELTTAEVLSFAWKELCIKWDHELPYGACAQCLRKAAKVRELRHWSHSSYGATVEEETKTPLAQLYIRCHMCLKPLCSQEKEYLVQTGDRFHKIAGQWTGRCCQCRVPCTAIQQQ</sequence>
<evidence type="ECO:0000256" key="8">
    <source>
        <dbReference type="ARBA" id="ARBA00022833"/>
    </source>
</evidence>
<keyword evidence="11 16" id="KW-0010">Activator</keyword>
<evidence type="ECO:0000256" key="11">
    <source>
        <dbReference type="ARBA" id="ARBA00023159"/>
    </source>
</evidence>
<proteinExistence type="inferred from homology"/>
<reference evidence="18" key="1">
    <citation type="journal article" date="2007" name="Gynecol. Oncol.">
        <title>Immunohistochemical and molecular study of severe cervical dysplasia associated with HPV-83.</title>
        <authorList>
            <person name="Albrecht V."/>
            <person name="Chevallier A."/>
            <person name="Bongain A."/>
            <person name="Lefebvre J.C."/>
            <person name="Giordanengo V."/>
        </authorList>
    </citation>
    <scope>NUCLEOTIDE SEQUENCE</scope>
</reference>
<keyword evidence="13 16" id="KW-1035">Host cytoplasm</keyword>
<evidence type="ECO:0000256" key="17">
    <source>
        <dbReference type="RuleBase" id="RU363123"/>
    </source>
</evidence>
<evidence type="ECO:0000256" key="9">
    <source>
        <dbReference type="ARBA" id="ARBA00023015"/>
    </source>
</evidence>
<keyword evidence="8 16" id="KW-0862">Zinc</keyword>
<dbReference type="HAMAP" id="MF_04006">
    <property type="entry name" value="HPV_E6"/>
    <property type="match status" value="1"/>
</dbReference>
<name>F5BAN5_9PAPI</name>
<dbReference type="GO" id="GO:0039648">
    <property type="term" value="P:symbiont-mediated perturbation of host ubiquitin-like protein modification"/>
    <property type="evidence" value="ECO:0007669"/>
    <property type="project" value="UniProtKB-UniRule"/>
</dbReference>
<evidence type="ECO:0000256" key="1">
    <source>
        <dbReference type="ARBA" id="ARBA00006346"/>
    </source>
</evidence>
<gene>
    <name evidence="16" type="primary">E6</name>
</gene>
<dbReference type="GO" id="GO:0006351">
    <property type="term" value="P:DNA-templated transcription"/>
    <property type="evidence" value="ECO:0007669"/>
    <property type="project" value="UniProtKB-UniRule"/>
</dbReference>
<organism evidence="18">
    <name type="scientific">human papillomavirus 83</name>
    <dbReference type="NCBI Taxonomy" id="333772"/>
    <lineage>
        <taxon>Viruses</taxon>
        <taxon>Monodnaviria</taxon>
        <taxon>Shotokuvirae</taxon>
        <taxon>Cossaviricota</taxon>
        <taxon>Papovaviricetes</taxon>
        <taxon>Zurhausenvirales</taxon>
        <taxon>Papillomaviridae</taxon>
        <taxon>Firstpapillomavirinae</taxon>
        <taxon>Alphapapillomavirus</taxon>
        <taxon>Alphapapillomavirus 3</taxon>
    </lineage>
</organism>
<keyword evidence="6 16" id="KW-0479">Metal-binding</keyword>
<evidence type="ECO:0000256" key="4">
    <source>
        <dbReference type="ARBA" id="ARBA00022581"/>
    </source>
</evidence>
<dbReference type="GO" id="GO:0003677">
    <property type="term" value="F:DNA binding"/>
    <property type="evidence" value="ECO:0007669"/>
    <property type="project" value="UniProtKB-UniRule"/>
</dbReference>
<feature type="zinc finger region" evidence="16">
    <location>
        <begin position="28"/>
        <end position="64"/>
    </location>
</feature>
<dbReference type="Pfam" id="PF00518">
    <property type="entry name" value="E6"/>
    <property type="match status" value="1"/>
</dbReference>
<keyword evidence="10 16" id="KW-0238">DNA-binding</keyword>
<keyword evidence="4 16" id="KW-0945">Host-virus interaction</keyword>